<name>A0ABS7MJY7_9ACTN</name>
<dbReference type="InterPro" id="IPR019931">
    <property type="entry name" value="LPXTG_anchor"/>
</dbReference>
<dbReference type="Pfam" id="PF00746">
    <property type="entry name" value="Gram_pos_anchor"/>
    <property type="match status" value="1"/>
</dbReference>
<evidence type="ECO:0000313" key="11">
    <source>
        <dbReference type="Proteomes" id="UP000700908"/>
    </source>
</evidence>
<evidence type="ECO:0000256" key="4">
    <source>
        <dbReference type="ARBA" id="ARBA00022729"/>
    </source>
</evidence>
<evidence type="ECO:0000256" key="1">
    <source>
        <dbReference type="ARBA" id="ARBA00004196"/>
    </source>
</evidence>
<dbReference type="Proteomes" id="UP000700908">
    <property type="component" value="Unassembled WGS sequence"/>
</dbReference>
<accession>A0ABS7MJY7</accession>
<dbReference type="InterPro" id="IPR012706">
    <property type="entry name" value="Rib_alpha_Esp_rpt"/>
</dbReference>
<evidence type="ECO:0000313" key="10">
    <source>
        <dbReference type="EMBL" id="MBY4797679.1"/>
    </source>
</evidence>
<evidence type="ECO:0000256" key="5">
    <source>
        <dbReference type="ARBA" id="ARBA00023088"/>
    </source>
</evidence>
<evidence type="ECO:0000256" key="3">
    <source>
        <dbReference type="ARBA" id="ARBA00022525"/>
    </source>
</evidence>
<feature type="domain" description="Gram-positive cocci surface proteins LPxTG" evidence="8">
    <location>
        <begin position="257"/>
        <end position="296"/>
    </location>
</feature>
<dbReference type="RefSeq" id="WP_222199399.1">
    <property type="nucleotide sequence ID" value="NZ_JAIMFO010000006.1"/>
</dbReference>
<dbReference type="NCBIfam" id="TIGR02331">
    <property type="entry name" value="rib_alpha"/>
    <property type="match status" value="2"/>
</dbReference>
<comment type="caution">
    <text evidence="10">The sequence shown here is derived from an EMBL/GenBank/DDBJ whole genome shotgun (WGS) entry which is preliminary data.</text>
</comment>
<proteinExistence type="predicted"/>
<protein>
    <submittedName>
        <fullName evidence="10">InlB B-repeat-containing protein</fullName>
    </submittedName>
</protein>
<keyword evidence="7" id="KW-0812">Transmembrane</keyword>
<comment type="subcellular location">
    <subcellularLocation>
        <location evidence="1">Cell envelope</location>
    </subcellularLocation>
</comment>
<dbReference type="InterPro" id="IPR042229">
    <property type="entry name" value="Listeria/Bacterioides_rpt_sf"/>
</dbReference>
<feature type="domain" description="Rib" evidence="9">
    <location>
        <begin position="94"/>
        <end position="165"/>
    </location>
</feature>
<dbReference type="Pfam" id="PF08428">
    <property type="entry name" value="Rib"/>
    <property type="match status" value="2"/>
</dbReference>
<feature type="transmembrane region" description="Helical" evidence="7">
    <location>
        <begin position="273"/>
        <end position="292"/>
    </location>
</feature>
<feature type="region of interest" description="Disordered" evidence="6">
    <location>
        <begin position="243"/>
        <end position="269"/>
    </location>
</feature>
<keyword evidence="4" id="KW-0732">Signal</keyword>
<keyword evidence="7" id="KW-1133">Transmembrane helix</keyword>
<dbReference type="InterPro" id="IPR059115">
    <property type="entry name" value="Rib"/>
</dbReference>
<gene>
    <name evidence="10" type="ORF">K6V98_04825</name>
</gene>
<dbReference type="NCBIfam" id="TIGR01167">
    <property type="entry name" value="LPXTG_anchor"/>
    <property type="match status" value="1"/>
</dbReference>
<evidence type="ECO:0000259" key="8">
    <source>
        <dbReference type="Pfam" id="PF00746"/>
    </source>
</evidence>
<reference evidence="10 11" key="1">
    <citation type="submission" date="2021-08" db="EMBL/GenBank/DDBJ databases">
        <title>Collinsella faecalis sp. nov. isolated from swine faeces.</title>
        <authorList>
            <person name="Oh B.S."/>
            <person name="Lee J.H."/>
        </authorList>
    </citation>
    <scope>NUCLEOTIDE SEQUENCE [LARGE SCALE GENOMIC DNA]</scope>
    <source>
        <strain evidence="10 11">AGMB00827</strain>
    </source>
</reference>
<keyword evidence="2" id="KW-0134">Cell wall</keyword>
<evidence type="ECO:0000256" key="2">
    <source>
        <dbReference type="ARBA" id="ARBA00022512"/>
    </source>
</evidence>
<sequence>MPFGPEKCKFRNFVRYIASYNPLVSFDVNGGVLAKPEDAQQEIEPNSPYAKRPADPTREGYTFVYWQDLATGKKFDFTTAVKKPYKLQAVWRLIPTGQPVTVEQGSPAPDAKTGIANANDLPDGTTFAWEHTPSTDTIGTTDQVIVVTQPNSPAERVTVKLEVTKKHVTPTGQPVTVEQGSPAPDAKTGIANANDLPDGTTFAWEHTPSTDTIGTTDQVIVVTQPDGTIDRIVIKLEIKKKDSEKKTPKTKKTKSIKKDKGTSLPQTSDASSIAALLASASAASMFVAGSVLRKKRA</sequence>
<evidence type="ECO:0000256" key="7">
    <source>
        <dbReference type="SAM" id="Phobius"/>
    </source>
</evidence>
<dbReference type="Gene3D" id="2.60.40.4270">
    <property type="entry name" value="Listeria-Bacteroides repeat domain"/>
    <property type="match status" value="1"/>
</dbReference>
<dbReference type="Pfam" id="PF09479">
    <property type="entry name" value="Flg_new"/>
    <property type="match status" value="1"/>
</dbReference>
<organism evidence="10 11">
    <name type="scientific">Collinsella ureilytica</name>
    <dbReference type="NCBI Taxonomy" id="2869515"/>
    <lineage>
        <taxon>Bacteria</taxon>
        <taxon>Bacillati</taxon>
        <taxon>Actinomycetota</taxon>
        <taxon>Coriobacteriia</taxon>
        <taxon>Coriobacteriales</taxon>
        <taxon>Coriobacteriaceae</taxon>
        <taxon>Collinsella</taxon>
    </lineage>
</organism>
<evidence type="ECO:0000259" key="9">
    <source>
        <dbReference type="Pfam" id="PF08428"/>
    </source>
</evidence>
<dbReference type="InterPro" id="IPR013378">
    <property type="entry name" value="InlB-like_B-rpt"/>
</dbReference>
<keyword evidence="11" id="KW-1185">Reference proteome</keyword>
<keyword evidence="5" id="KW-0572">Peptidoglycan-anchor</keyword>
<feature type="domain" description="Rib" evidence="9">
    <location>
        <begin position="169"/>
        <end position="239"/>
    </location>
</feature>
<evidence type="ECO:0000256" key="6">
    <source>
        <dbReference type="SAM" id="MobiDB-lite"/>
    </source>
</evidence>
<dbReference type="EMBL" id="JAIMFO010000006">
    <property type="protein sequence ID" value="MBY4797679.1"/>
    <property type="molecule type" value="Genomic_DNA"/>
</dbReference>
<keyword evidence="3" id="KW-0964">Secreted</keyword>
<keyword evidence="7" id="KW-0472">Membrane</keyword>